<organism evidence="1 2">
    <name type="scientific">Paramecium pentaurelia</name>
    <dbReference type="NCBI Taxonomy" id="43138"/>
    <lineage>
        <taxon>Eukaryota</taxon>
        <taxon>Sar</taxon>
        <taxon>Alveolata</taxon>
        <taxon>Ciliophora</taxon>
        <taxon>Intramacronucleata</taxon>
        <taxon>Oligohymenophorea</taxon>
        <taxon>Peniculida</taxon>
        <taxon>Parameciidae</taxon>
        <taxon>Paramecium</taxon>
    </lineage>
</organism>
<sequence>MFCELLECPAKTRKNVIQTFFKNRSSIYLLSDFQKDIGLYELF</sequence>
<proteinExistence type="predicted"/>
<evidence type="ECO:0000313" key="2">
    <source>
        <dbReference type="Proteomes" id="UP000689195"/>
    </source>
</evidence>
<dbReference type="OrthoDB" id="5560686at2759"/>
<accession>A0A8S1S355</accession>
<gene>
    <name evidence="1" type="ORF">PPENT_87.1.T0030406</name>
</gene>
<name>A0A8S1S355_9CILI</name>
<dbReference type="EMBL" id="CAJJDO010000003">
    <property type="protein sequence ID" value="CAD8134636.1"/>
    <property type="molecule type" value="Genomic_DNA"/>
</dbReference>
<reference evidence="1" key="1">
    <citation type="submission" date="2021-01" db="EMBL/GenBank/DDBJ databases">
        <authorList>
            <consortium name="Genoscope - CEA"/>
            <person name="William W."/>
        </authorList>
    </citation>
    <scope>NUCLEOTIDE SEQUENCE</scope>
</reference>
<comment type="caution">
    <text evidence="1">The sequence shown here is derived from an EMBL/GenBank/DDBJ whole genome shotgun (WGS) entry which is preliminary data.</text>
</comment>
<dbReference type="AlphaFoldDB" id="A0A8S1S355"/>
<evidence type="ECO:0000313" key="1">
    <source>
        <dbReference type="EMBL" id="CAD8134636.1"/>
    </source>
</evidence>
<protein>
    <submittedName>
        <fullName evidence="1">Uncharacterized protein</fullName>
    </submittedName>
</protein>
<dbReference type="Proteomes" id="UP000689195">
    <property type="component" value="Unassembled WGS sequence"/>
</dbReference>
<keyword evidence="2" id="KW-1185">Reference proteome</keyword>